<dbReference type="InterPro" id="IPR014983">
    <property type="entry name" value="GAD-rel"/>
</dbReference>
<protein>
    <submittedName>
        <fullName evidence="3">DUF1851 domain-containing protein</fullName>
    </submittedName>
</protein>
<gene>
    <name evidence="3" type="ORF">JTJ32_15255</name>
</gene>
<feature type="domain" description="GAD-related" evidence="1">
    <location>
        <begin position="5"/>
        <end position="107"/>
    </location>
</feature>
<accession>A0ABS4C8R1</accession>
<dbReference type="Pfam" id="PF08906">
    <property type="entry name" value="T6SS_Tdi1_C"/>
    <property type="match status" value="1"/>
</dbReference>
<dbReference type="EMBL" id="JAFFZW010000005">
    <property type="protein sequence ID" value="MBP0946681.1"/>
    <property type="molecule type" value="Genomic_DNA"/>
</dbReference>
<evidence type="ECO:0000259" key="1">
    <source>
        <dbReference type="Pfam" id="PF08887"/>
    </source>
</evidence>
<dbReference type="InterPro" id="IPR015002">
    <property type="entry name" value="T6SS_Tdi1_C"/>
</dbReference>
<evidence type="ECO:0000313" key="4">
    <source>
        <dbReference type="Proteomes" id="UP000673197"/>
    </source>
</evidence>
<comment type="caution">
    <text evidence="3">The sequence shown here is derived from an EMBL/GenBank/DDBJ whole genome shotgun (WGS) entry which is preliminary data.</text>
</comment>
<name>A0ABS4C8R1_9PSED</name>
<keyword evidence="4" id="KW-1185">Reference proteome</keyword>
<proteinExistence type="predicted"/>
<evidence type="ECO:0000259" key="2">
    <source>
        <dbReference type="Pfam" id="PF08906"/>
    </source>
</evidence>
<dbReference type="RefSeq" id="WP_184322154.1">
    <property type="nucleotide sequence ID" value="NZ_JAFFZV010000014.1"/>
</dbReference>
<reference evidence="3 4" key="1">
    <citation type="journal article" date="2022" name="Syst. Appl. Microbiol.">
        <title>Pseudomonas alliivorans sp. nov., a plant-pathogenic bacterium isolated from onion foliage in Georgia, USA.</title>
        <authorList>
            <person name="Zhao M."/>
            <person name="Tyson C."/>
            <person name="Chen H.C."/>
            <person name="Paudel S."/>
            <person name="Gitaitis R."/>
            <person name="Kvitko B."/>
            <person name="Dutta B."/>
        </authorList>
    </citation>
    <scope>NUCLEOTIDE SEQUENCE [LARGE SCALE GENOMIC DNA]</scope>
    <source>
        <strain evidence="3 4">20GA0068</strain>
    </source>
</reference>
<dbReference type="Proteomes" id="UP000673197">
    <property type="component" value="Unassembled WGS sequence"/>
</dbReference>
<organism evidence="3 4">
    <name type="scientific">Pseudomonas alliivorans</name>
    <dbReference type="NCBI Taxonomy" id="2810613"/>
    <lineage>
        <taxon>Bacteria</taxon>
        <taxon>Pseudomonadati</taxon>
        <taxon>Pseudomonadota</taxon>
        <taxon>Gammaproteobacteria</taxon>
        <taxon>Pseudomonadales</taxon>
        <taxon>Pseudomonadaceae</taxon>
        <taxon>Pseudomonas</taxon>
    </lineage>
</organism>
<feature type="domain" description="T6SS immunity protein Tdi1 C-terminal" evidence="2">
    <location>
        <begin position="132"/>
        <end position="195"/>
    </location>
</feature>
<dbReference type="Pfam" id="PF08887">
    <property type="entry name" value="GAD-like"/>
    <property type="match status" value="1"/>
</dbReference>
<sequence length="205" mass="23473">MDEDYAYFVKNFGPSIIREEVPESSIARYQGKLPKQLLDYWSEYGWCGYASGMFWVVNPQPYQEILDQWLAGTEFYGQDDYHVIARGAFGVLYVWGERKGHCLTISSLMGRFSSHSSMFTEDKLDLGARVFFSCLEPDHNDLIELFKPALEVLGMLKSDEMYGFVPALALGGPMELKNLQKVKVIEHLEFLSQLSPLQEWGFPEA</sequence>
<evidence type="ECO:0000313" key="3">
    <source>
        <dbReference type="EMBL" id="MBP0946681.1"/>
    </source>
</evidence>